<dbReference type="FunFam" id="2.40.30.10:FF:000004">
    <property type="entry name" value="50S ribosomal protein L3"/>
    <property type="match status" value="1"/>
</dbReference>
<evidence type="ECO:0000256" key="5">
    <source>
        <dbReference type="ARBA" id="ARBA00023128"/>
    </source>
</evidence>
<comment type="similarity">
    <text evidence="2 8">Belongs to the universal ribosomal protein uL3 family.</text>
</comment>
<dbReference type="FunFam" id="3.30.160.810:FF:000001">
    <property type="entry name" value="50S ribosomal protein L3"/>
    <property type="match status" value="1"/>
</dbReference>
<dbReference type="HAMAP" id="MF_01325_B">
    <property type="entry name" value="Ribosomal_uL3_B"/>
    <property type="match status" value="1"/>
</dbReference>
<comment type="subcellular location">
    <subcellularLocation>
        <location evidence="1">Mitochondrion</location>
    </subcellularLocation>
</comment>
<dbReference type="AlphaFoldDB" id="A0A5J5EJV1"/>
<dbReference type="InterPro" id="IPR000597">
    <property type="entry name" value="Ribosomal_uL3"/>
</dbReference>
<gene>
    <name evidence="9" type="ORF">FN846DRAFT_335304</name>
</gene>
<dbReference type="PANTHER" id="PTHR11229:SF8">
    <property type="entry name" value="LARGE RIBOSOMAL SUBUNIT PROTEIN UL3M"/>
    <property type="match status" value="1"/>
</dbReference>
<dbReference type="PROSITE" id="PS00474">
    <property type="entry name" value="RIBOSOMAL_L3"/>
    <property type="match status" value="1"/>
</dbReference>
<dbReference type="GO" id="GO:0006412">
    <property type="term" value="P:translation"/>
    <property type="evidence" value="ECO:0007669"/>
    <property type="project" value="InterPro"/>
</dbReference>
<dbReference type="Gene3D" id="2.40.30.10">
    <property type="entry name" value="Translation factors"/>
    <property type="match status" value="1"/>
</dbReference>
<evidence type="ECO:0000313" key="10">
    <source>
        <dbReference type="Proteomes" id="UP000326924"/>
    </source>
</evidence>
<evidence type="ECO:0000313" key="9">
    <source>
        <dbReference type="EMBL" id="KAA8895474.1"/>
    </source>
</evidence>
<proteinExistence type="inferred from homology"/>
<keyword evidence="4 8" id="KW-0689">Ribosomal protein</keyword>
<comment type="caution">
    <text evidence="9">The sequence shown here is derived from an EMBL/GenBank/DDBJ whole genome shotgun (WGS) entry which is preliminary data.</text>
</comment>
<dbReference type="GO" id="GO:0003735">
    <property type="term" value="F:structural constituent of ribosome"/>
    <property type="evidence" value="ECO:0007669"/>
    <property type="project" value="InterPro"/>
</dbReference>
<keyword evidence="5" id="KW-0496">Mitochondrion</keyword>
<evidence type="ECO:0000256" key="1">
    <source>
        <dbReference type="ARBA" id="ARBA00004173"/>
    </source>
</evidence>
<keyword evidence="10" id="KW-1185">Reference proteome</keyword>
<name>A0A5J5EJV1_9PEZI</name>
<evidence type="ECO:0000256" key="8">
    <source>
        <dbReference type="RuleBase" id="RU003905"/>
    </source>
</evidence>
<dbReference type="Proteomes" id="UP000326924">
    <property type="component" value="Unassembled WGS sequence"/>
</dbReference>
<dbReference type="OrthoDB" id="274683at2759"/>
<sequence>MPLKIPTAACLRPRHVSRTAVHSFIVGRSQFTTSAPNAFGLRPKRVSSSGSPVLLEASRAAALARRQLPDRTGALAYKTGMTAIYTPEGVRIPCTVLQLDRVQVTAVKDRKTHGYWAVQVGLGWRNPKNVTRPMLGHYENCGVAPKKLLREFRVKDEKGLLSPGTQIKADHFLVGQFVDVRANSKGKGFAGGMKRWGWSGQPASHGNSLTHRAMGSAGQSQGGGSRVLPGKRMAGRMGGEQHTVQNLKVLKVQPELGIVVVSGCVSGPKGCVVELQDAIKKPMPVIS</sequence>
<dbReference type="InterPro" id="IPR009000">
    <property type="entry name" value="Transl_B-barrel_sf"/>
</dbReference>
<evidence type="ECO:0000256" key="7">
    <source>
        <dbReference type="ARBA" id="ARBA00035209"/>
    </source>
</evidence>
<evidence type="ECO:0000256" key="4">
    <source>
        <dbReference type="ARBA" id="ARBA00022980"/>
    </source>
</evidence>
<dbReference type="NCBIfam" id="TIGR03625">
    <property type="entry name" value="L3_bact"/>
    <property type="match status" value="1"/>
</dbReference>
<keyword evidence="3" id="KW-0809">Transit peptide</keyword>
<dbReference type="EMBL" id="VXIS01000261">
    <property type="protein sequence ID" value="KAA8895474.1"/>
    <property type="molecule type" value="Genomic_DNA"/>
</dbReference>
<dbReference type="Pfam" id="PF00297">
    <property type="entry name" value="Ribosomal_L3"/>
    <property type="match status" value="1"/>
</dbReference>
<dbReference type="InterPro" id="IPR019926">
    <property type="entry name" value="Ribosomal_uL3_CS"/>
</dbReference>
<dbReference type="FunCoup" id="A0A5J5EJV1">
    <property type="interactions" value="894"/>
</dbReference>
<evidence type="ECO:0000256" key="2">
    <source>
        <dbReference type="ARBA" id="ARBA00006540"/>
    </source>
</evidence>
<dbReference type="InterPro" id="IPR019927">
    <property type="entry name" value="Ribosomal_uL3_bac/org-type"/>
</dbReference>
<protein>
    <recommendedName>
        <fullName evidence="7">Large ribosomal subunit protein uL3m</fullName>
    </recommendedName>
</protein>
<dbReference type="Gene3D" id="3.30.160.810">
    <property type="match status" value="1"/>
</dbReference>
<dbReference type="SUPFAM" id="SSF50447">
    <property type="entry name" value="Translation proteins"/>
    <property type="match status" value="1"/>
</dbReference>
<accession>A0A5J5EJV1</accession>
<evidence type="ECO:0000256" key="6">
    <source>
        <dbReference type="ARBA" id="ARBA00023274"/>
    </source>
</evidence>
<keyword evidence="6 8" id="KW-0687">Ribonucleoprotein</keyword>
<dbReference type="PANTHER" id="PTHR11229">
    <property type="entry name" value="50S RIBOSOMAL PROTEIN L3"/>
    <property type="match status" value="1"/>
</dbReference>
<organism evidence="9 10">
    <name type="scientific">Sphaerosporella brunnea</name>
    <dbReference type="NCBI Taxonomy" id="1250544"/>
    <lineage>
        <taxon>Eukaryota</taxon>
        <taxon>Fungi</taxon>
        <taxon>Dikarya</taxon>
        <taxon>Ascomycota</taxon>
        <taxon>Pezizomycotina</taxon>
        <taxon>Pezizomycetes</taxon>
        <taxon>Pezizales</taxon>
        <taxon>Pyronemataceae</taxon>
        <taxon>Sphaerosporella</taxon>
    </lineage>
</organism>
<dbReference type="InParanoid" id="A0A5J5EJV1"/>
<reference evidence="9 10" key="1">
    <citation type="submission" date="2019-09" db="EMBL/GenBank/DDBJ databases">
        <title>Draft genome of the ectomycorrhizal ascomycete Sphaerosporella brunnea.</title>
        <authorList>
            <consortium name="DOE Joint Genome Institute"/>
            <person name="Benucci G.M."/>
            <person name="Marozzi G."/>
            <person name="Antonielli L."/>
            <person name="Sanchez S."/>
            <person name="Marco P."/>
            <person name="Wang X."/>
            <person name="Falini L.B."/>
            <person name="Barry K."/>
            <person name="Haridas S."/>
            <person name="Lipzen A."/>
            <person name="Labutti K."/>
            <person name="Grigoriev I.V."/>
            <person name="Murat C."/>
            <person name="Martin F."/>
            <person name="Albertini E."/>
            <person name="Donnini D."/>
            <person name="Bonito G."/>
        </authorList>
    </citation>
    <scope>NUCLEOTIDE SEQUENCE [LARGE SCALE GENOMIC DNA]</scope>
    <source>
        <strain evidence="9 10">Sb_GMNB300</strain>
    </source>
</reference>
<dbReference type="GO" id="GO:0005762">
    <property type="term" value="C:mitochondrial large ribosomal subunit"/>
    <property type="evidence" value="ECO:0007669"/>
    <property type="project" value="TreeGrafter"/>
</dbReference>
<evidence type="ECO:0000256" key="3">
    <source>
        <dbReference type="ARBA" id="ARBA00022946"/>
    </source>
</evidence>